<comment type="caution">
    <text evidence="2">The sequence shown here is derived from an EMBL/GenBank/DDBJ whole genome shotgun (WGS) entry which is preliminary data.</text>
</comment>
<feature type="domain" description="Mannosyl-glycoprotein endo-beta-N-acetylglucosamidase-like" evidence="1">
    <location>
        <begin position="140"/>
        <end position="259"/>
    </location>
</feature>
<protein>
    <submittedName>
        <fullName evidence="2">Glucosaminidase domain-containing protein</fullName>
    </submittedName>
</protein>
<keyword evidence="3" id="KW-1185">Reference proteome</keyword>
<dbReference type="EMBL" id="JAEUGD010000066">
    <property type="protein sequence ID" value="MBL6449005.1"/>
    <property type="molecule type" value="Genomic_DNA"/>
</dbReference>
<dbReference type="AlphaFoldDB" id="A0A937FZH8"/>
<reference evidence="2" key="1">
    <citation type="submission" date="2021-01" db="EMBL/GenBank/DDBJ databases">
        <title>Fulvivirga kasyanovii gen. nov., sp nov., a novel member of the phylum Bacteroidetes isolated from seawater in a mussel farm.</title>
        <authorList>
            <person name="Zhao L.-H."/>
            <person name="Wang Z.-J."/>
        </authorList>
    </citation>
    <scope>NUCLEOTIDE SEQUENCE</scope>
    <source>
        <strain evidence="2">29W222</strain>
    </source>
</reference>
<dbReference type="PANTHER" id="PTHR40572">
    <property type="entry name" value="PROTEIN BAX"/>
    <property type="match status" value="1"/>
</dbReference>
<accession>A0A937FZH8</accession>
<dbReference type="PANTHER" id="PTHR40572:SF1">
    <property type="entry name" value="PROTEIN BAX"/>
    <property type="match status" value="1"/>
</dbReference>
<dbReference type="InterPro" id="IPR002901">
    <property type="entry name" value="MGlyc_endo_b_GlcNAc-like_dom"/>
</dbReference>
<evidence type="ECO:0000313" key="3">
    <source>
        <dbReference type="Proteomes" id="UP000614216"/>
    </source>
</evidence>
<dbReference type="PROSITE" id="PS51257">
    <property type="entry name" value="PROKAR_LIPOPROTEIN"/>
    <property type="match status" value="1"/>
</dbReference>
<dbReference type="Pfam" id="PF01832">
    <property type="entry name" value="Glucosaminidase"/>
    <property type="match status" value="1"/>
</dbReference>
<organism evidence="2 3">
    <name type="scientific">Fulvivirga marina</name>
    <dbReference type="NCBI Taxonomy" id="2494733"/>
    <lineage>
        <taxon>Bacteria</taxon>
        <taxon>Pseudomonadati</taxon>
        <taxon>Bacteroidota</taxon>
        <taxon>Cytophagia</taxon>
        <taxon>Cytophagales</taxon>
        <taxon>Fulvivirgaceae</taxon>
        <taxon>Fulvivirga</taxon>
    </lineage>
</organism>
<dbReference type="Proteomes" id="UP000614216">
    <property type="component" value="Unassembled WGS sequence"/>
</dbReference>
<name>A0A937FZH8_9BACT</name>
<dbReference type="InterPro" id="IPR053195">
    <property type="entry name" value="Bax-like"/>
</dbReference>
<evidence type="ECO:0000313" key="2">
    <source>
        <dbReference type="EMBL" id="MBL6449005.1"/>
    </source>
</evidence>
<dbReference type="Gene3D" id="1.10.530.10">
    <property type="match status" value="1"/>
</dbReference>
<dbReference type="GO" id="GO:0004040">
    <property type="term" value="F:amidase activity"/>
    <property type="evidence" value="ECO:0007669"/>
    <property type="project" value="InterPro"/>
</dbReference>
<evidence type="ECO:0000259" key="1">
    <source>
        <dbReference type="Pfam" id="PF01832"/>
    </source>
</evidence>
<gene>
    <name evidence="2" type="ORF">JMN32_22025</name>
</gene>
<proteinExistence type="predicted"/>
<sequence>MLNKYSLLTKRRSVCFLILLAFFIGCSDPVLKPAFVIAETPEDINPVLGKWVRPVLYDSKINFSKLTVQEKKEKFIEMLLPSVLLVKHNLAEERARIGNIIWRMTNDKLINIEDRVFFDAKMTEFKARGPEDLYNRMATHPTSIVLAQAAIESGWGSSRFFNEANNIFGVWSYNPDEDRIMASQSRGSRPIFLRKYPDLRGSIRDYFLTLSRANAYGNYRKQRLKIKDPYQLTYFLKNYSELRYTYVSRLNMVMKKNNLTQYDSLELDPSYYNSENRIIL</sequence>
<dbReference type="RefSeq" id="WP_202858540.1">
    <property type="nucleotide sequence ID" value="NZ_JAEUGD010000066.1"/>
</dbReference>